<comment type="caution">
    <text evidence="1">The sequence shown here is derived from an EMBL/GenBank/DDBJ whole genome shotgun (WGS) entry which is preliminary data.</text>
</comment>
<organism evidence="1 2">
    <name type="scientific">Hygrophoropsis aurantiaca</name>
    <dbReference type="NCBI Taxonomy" id="72124"/>
    <lineage>
        <taxon>Eukaryota</taxon>
        <taxon>Fungi</taxon>
        <taxon>Dikarya</taxon>
        <taxon>Basidiomycota</taxon>
        <taxon>Agaricomycotina</taxon>
        <taxon>Agaricomycetes</taxon>
        <taxon>Agaricomycetidae</taxon>
        <taxon>Boletales</taxon>
        <taxon>Coniophorineae</taxon>
        <taxon>Hygrophoropsidaceae</taxon>
        <taxon>Hygrophoropsis</taxon>
    </lineage>
</organism>
<sequence length="120" mass="12994">SGNGTAGKRQRSPYVKWSKEEDELLSQAVAKYGQKWDLVQKALPARGYHQVRQRWLRKLGVFDSKPDLSAFQTAPSSSSRNSEPPPNPKLGLAPLSSELAFASRGAAWREGGVGAAGRAS</sequence>
<name>A0ACB8AAD3_9AGAM</name>
<proteinExistence type="predicted"/>
<dbReference type="Proteomes" id="UP000790377">
    <property type="component" value="Unassembled WGS sequence"/>
</dbReference>
<reference evidence="1" key="1">
    <citation type="journal article" date="2021" name="New Phytol.">
        <title>Evolutionary innovations through gain and loss of genes in the ectomycorrhizal Boletales.</title>
        <authorList>
            <person name="Wu G."/>
            <person name="Miyauchi S."/>
            <person name="Morin E."/>
            <person name="Kuo A."/>
            <person name="Drula E."/>
            <person name="Varga T."/>
            <person name="Kohler A."/>
            <person name="Feng B."/>
            <person name="Cao Y."/>
            <person name="Lipzen A."/>
            <person name="Daum C."/>
            <person name="Hundley H."/>
            <person name="Pangilinan J."/>
            <person name="Johnson J."/>
            <person name="Barry K."/>
            <person name="LaButti K."/>
            <person name="Ng V."/>
            <person name="Ahrendt S."/>
            <person name="Min B."/>
            <person name="Choi I.G."/>
            <person name="Park H."/>
            <person name="Plett J.M."/>
            <person name="Magnuson J."/>
            <person name="Spatafora J.W."/>
            <person name="Nagy L.G."/>
            <person name="Henrissat B."/>
            <person name="Grigoriev I.V."/>
            <person name="Yang Z.L."/>
            <person name="Xu J."/>
            <person name="Martin F.M."/>
        </authorList>
    </citation>
    <scope>NUCLEOTIDE SEQUENCE</scope>
    <source>
        <strain evidence="1">ATCC 28755</strain>
    </source>
</reference>
<evidence type="ECO:0000313" key="1">
    <source>
        <dbReference type="EMBL" id="KAH7909628.1"/>
    </source>
</evidence>
<feature type="non-terminal residue" evidence="1">
    <location>
        <position position="1"/>
    </location>
</feature>
<gene>
    <name evidence="1" type="ORF">BJ138DRAFT_1010436</name>
</gene>
<accession>A0ACB8AAD3</accession>
<dbReference type="EMBL" id="MU267749">
    <property type="protein sequence ID" value="KAH7909628.1"/>
    <property type="molecule type" value="Genomic_DNA"/>
</dbReference>
<keyword evidence="2" id="KW-1185">Reference proteome</keyword>
<evidence type="ECO:0000313" key="2">
    <source>
        <dbReference type="Proteomes" id="UP000790377"/>
    </source>
</evidence>
<protein>
    <submittedName>
        <fullName evidence="1">Uncharacterized protein</fullName>
    </submittedName>
</protein>